<evidence type="ECO:0000313" key="3">
    <source>
        <dbReference type="WBParaSite" id="L893_g1473.t1"/>
    </source>
</evidence>
<sequence>NLAYQSYEGTCDLPQVGYLAVVMSQPKGNNGAVVEHEPDERDSGSSGQSEKAQPAQIQPDPADDDLMSLLKGMAASMEDNKRAMAAMADKVGAMEAKRQTLPLKEKSLKNPRWDHQVQLNSEWIHRLEEISEQNGSRDAMDSLIADMKARNMLLKKADAQPAFFRFFENHQNAHPELSLAECVTQALDRFNEIDAAQPAKLSTPSGRKRPFPGSGGGGSRAFVAINSRDAGYANLAAQVQQLRQQFMGGPSFAAPRAARGPSIQCY</sequence>
<organism evidence="2 3">
    <name type="scientific">Steinernema glaseri</name>
    <dbReference type="NCBI Taxonomy" id="37863"/>
    <lineage>
        <taxon>Eukaryota</taxon>
        <taxon>Metazoa</taxon>
        <taxon>Ecdysozoa</taxon>
        <taxon>Nematoda</taxon>
        <taxon>Chromadorea</taxon>
        <taxon>Rhabditida</taxon>
        <taxon>Tylenchina</taxon>
        <taxon>Panagrolaimomorpha</taxon>
        <taxon>Strongyloidoidea</taxon>
        <taxon>Steinernematidae</taxon>
        <taxon>Steinernema</taxon>
    </lineage>
</organism>
<feature type="region of interest" description="Disordered" evidence="1">
    <location>
        <begin position="198"/>
        <end position="217"/>
    </location>
</feature>
<proteinExistence type="predicted"/>
<dbReference type="WBParaSite" id="L893_g1473.t1">
    <property type="protein sequence ID" value="L893_g1473.t1"/>
    <property type="gene ID" value="L893_g1473"/>
</dbReference>
<reference evidence="3" key="1">
    <citation type="submission" date="2016-11" db="UniProtKB">
        <authorList>
            <consortium name="WormBaseParasite"/>
        </authorList>
    </citation>
    <scope>IDENTIFICATION</scope>
</reference>
<accession>A0A1I7YBL7</accession>
<dbReference type="AlphaFoldDB" id="A0A1I7YBL7"/>
<evidence type="ECO:0000256" key="1">
    <source>
        <dbReference type="SAM" id="MobiDB-lite"/>
    </source>
</evidence>
<dbReference type="Proteomes" id="UP000095287">
    <property type="component" value="Unplaced"/>
</dbReference>
<keyword evidence="2" id="KW-1185">Reference proteome</keyword>
<name>A0A1I7YBL7_9BILA</name>
<feature type="region of interest" description="Disordered" evidence="1">
    <location>
        <begin position="28"/>
        <end position="64"/>
    </location>
</feature>
<feature type="compositionally biased region" description="Basic and acidic residues" evidence="1">
    <location>
        <begin position="34"/>
        <end position="43"/>
    </location>
</feature>
<evidence type="ECO:0000313" key="2">
    <source>
        <dbReference type="Proteomes" id="UP000095287"/>
    </source>
</evidence>
<protein>
    <submittedName>
        <fullName evidence="3">Reverse transcriptase domain-containing protein</fullName>
    </submittedName>
</protein>